<sequence length="498" mass="55197">MAPRIRCSALPSRRRLLLPACVLGLSLAVALQLWQALAPRVAVEIPRLGLKPLSGHLERLFWSGHDDEGLRQSDAANGNSSSASSSPASLIELARELGGRVLTMRDDHEEYFVRTPAGALCFREGSLHPEAPSSLPAPVGAVGGVGLEPNASSGPSAPPAAGCACRAGWHGRHCSVPSVVHYSNLGARHRAALAPRAAPRRVVNAVNVNHEMELLEARLHELNDTVDVFLVCESNFTAFGEVRRLHFLSALLSGAFDFVRHKIHYVFLDHFPSGGRADGWIADEYLRTFATRDGLARLSGLRDDDVFVINDADELPSREALLFARLHDGWPEPFALHLRRSLYGFFWKQPGSLDVLAGSTVGALREVYGGDGIMLRRRHYYDMPRFRDYERRSGTRMEQWSVGTASRHAGWHCSWCFPPEGVRTKLVSAQNGDFPRWGDYPEKLDLDFIKNLIRTGGWFDGTGAGMLPIANPAEKMYAPWYVLENPKRFGHLLRNPYL</sequence>
<dbReference type="Proteomes" id="UP001318040">
    <property type="component" value="Chromosome 37"/>
</dbReference>
<proteinExistence type="predicted"/>
<dbReference type="InterPro" id="IPR006813">
    <property type="entry name" value="Glyco_trans_17"/>
</dbReference>
<dbReference type="KEGG" id="pmrn:116949532"/>
<evidence type="ECO:0000313" key="1">
    <source>
        <dbReference type="Proteomes" id="UP001318040"/>
    </source>
</evidence>
<dbReference type="PANTHER" id="PTHR12224:SF0">
    <property type="entry name" value="BETA-1,4-MANNOSYL-GLYCOPROTEIN 4-BETA-N-ACETYLGLUCOSAMINYLTRANSFERASE"/>
    <property type="match status" value="1"/>
</dbReference>
<protein>
    <submittedName>
        <fullName evidence="2">Beta-1,4-mannosyl-glycoprotein 4-beta-N-acetylglucosaminyltransferase</fullName>
    </submittedName>
</protein>
<dbReference type="RefSeq" id="XP_032822835.1">
    <property type="nucleotide sequence ID" value="XM_032966944.1"/>
</dbReference>
<keyword evidence="1" id="KW-1185">Reference proteome</keyword>
<dbReference type="CTD" id="4248"/>
<dbReference type="GO" id="GO:0016020">
    <property type="term" value="C:membrane"/>
    <property type="evidence" value="ECO:0007669"/>
    <property type="project" value="InterPro"/>
</dbReference>
<gene>
    <name evidence="2" type="primary">MGAT3</name>
</gene>
<dbReference type="AlphaFoldDB" id="A0AAJ7TRP7"/>
<organism evidence="1 2">
    <name type="scientific">Petromyzon marinus</name>
    <name type="common">Sea lamprey</name>
    <dbReference type="NCBI Taxonomy" id="7757"/>
    <lineage>
        <taxon>Eukaryota</taxon>
        <taxon>Metazoa</taxon>
        <taxon>Chordata</taxon>
        <taxon>Craniata</taxon>
        <taxon>Vertebrata</taxon>
        <taxon>Cyclostomata</taxon>
        <taxon>Hyperoartia</taxon>
        <taxon>Petromyzontiformes</taxon>
        <taxon>Petromyzontidae</taxon>
        <taxon>Petromyzon</taxon>
    </lineage>
</organism>
<dbReference type="GO" id="GO:0003830">
    <property type="term" value="F:beta-1,4-mannosylglycoprotein 4-beta-N-acetylglucosaminyltransferase activity"/>
    <property type="evidence" value="ECO:0007669"/>
    <property type="project" value="InterPro"/>
</dbReference>
<dbReference type="GO" id="GO:0006044">
    <property type="term" value="P:N-acetylglucosamine metabolic process"/>
    <property type="evidence" value="ECO:0007669"/>
    <property type="project" value="TreeGrafter"/>
</dbReference>
<evidence type="ECO:0000313" key="2">
    <source>
        <dbReference type="RefSeq" id="XP_032822835.1"/>
    </source>
</evidence>
<reference evidence="2" key="1">
    <citation type="submission" date="2025-08" db="UniProtKB">
        <authorList>
            <consortium name="RefSeq"/>
        </authorList>
    </citation>
    <scope>IDENTIFICATION</scope>
    <source>
        <tissue evidence="2">Sperm</tissue>
    </source>
</reference>
<name>A0AAJ7TRP7_PETMA</name>
<accession>A0AAJ7TRP7</accession>
<dbReference type="Pfam" id="PF04724">
    <property type="entry name" value="Glyco_transf_17"/>
    <property type="match status" value="1"/>
</dbReference>
<dbReference type="PANTHER" id="PTHR12224">
    <property type="entry name" value="BETA-1,4-MANNOSYL-GLYCOPROTEIN BETA-1,4-N-ACETYLGLUCOSAMINYL-TRANSFERASE"/>
    <property type="match status" value="1"/>
</dbReference>